<keyword evidence="2" id="KW-0489">Methyltransferase</keyword>
<name>H7FMA2_FLAFP</name>
<dbReference type="STRING" id="1086011.HJ01_00300"/>
<evidence type="ECO:0000259" key="1">
    <source>
        <dbReference type="Pfam" id="PF04480"/>
    </source>
</evidence>
<dbReference type="GO" id="GO:0032259">
    <property type="term" value="P:methylation"/>
    <property type="evidence" value="ECO:0007669"/>
    <property type="project" value="UniProtKB-KW"/>
</dbReference>
<organism evidence="2 3">
    <name type="scientific">Flavobacterium frigoris (strain PS1)</name>
    <dbReference type="NCBI Taxonomy" id="1086011"/>
    <lineage>
        <taxon>Bacteria</taxon>
        <taxon>Pseudomonadati</taxon>
        <taxon>Bacteroidota</taxon>
        <taxon>Flavobacteriia</taxon>
        <taxon>Flavobacteriales</taxon>
        <taxon>Flavobacteriaceae</taxon>
        <taxon>Flavobacterium</taxon>
    </lineage>
</organism>
<dbReference type="InterPro" id="IPR007569">
    <property type="entry name" value="DUF559"/>
</dbReference>
<dbReference type="GO" id="GO:0008705">
    <property type="term" value="F:methionine synthase activity"/>
    <property type="evidence" value="ECO:0007669"/>
    <property type="project" value="UniProtKB-EC"/>
</dbReference>
<proteinExistence type="predicted"/>
<dbReference type="EMBL" id="AHKF01000007">
    <property type="protein sequence ID" value="EIA10376.1"/>
    <property type="molecule type" value="Genomic_DNA"/>
</dbReference>
<dbReference type="InterPro" id="IPR047216">
    <property type="entry name" value="Endonuclease_DUF559_bact"/>
</dbReference>
<dbReference type="InterPro" id="IPR011335">
    <property type="entry name" value="Restrct_endonuc-II-like"/>
</dbReference>
<dbReference type="EC" id="2.1.1.13" evidence="2"/>
<comment type="caution">
    <text evidence="2">The sequence shown here is derived from an EMBL/GenBank/DDBJ whole genome shotgun (WGS) entry which is preliminary data.</text>
</comment>
<keyword evidence="2" id="KW-0808">Transferase</keyword>
<dbReference type="Proteomes" id="UP000005566">
    <property type="component" value="Unassembled WGS sequence"/>
</dbReference>
<evidence type="ECO:0000313" key="2">
    <source>
        <dbReference type="EMBL" id="EIA10376.1"/>
    </source>
</evidence>
<protein>
    <submittedName>
        <fullName evidence="2">5-methyltetrahydrofolate:homocysteine methyltransferase</fullName>
        <ecNumber evidence="2">2.1.1.13</ecNumber>
    </submittedName>
</protein>
<dbReference type="eggNOG" id="COG2852">
    <property type="taxonomic scope" value="Bacteria"/>
</dbReference>
<dbReference type="PANTHER" id="PTHR38590:SF1">
    <property type="entry name" value="BLL0828 PROTEIN"/>
    <property type="match status" value="1"/>
</dbReference>
<dbReference type="SUPFAM" id="SSF52980">
    <property type="entry name" value="Restriction endonuclease-like"/>
    <property type="match status" value="1"/>
</dbReference>
<dbReference type="CDD" id="cd01038">
    <property type="entry name" value="Endonuclease_DUF559"/>
    <property type="match status" value="1"/>
</dbReference>
<dbReference type="PATRIC" id="fig|1086011.3.peg.293"/>
<dbReference type="PANTHER" id="PTHR38590">
    <property type="entry name" value="BLL0828 PROTEIN"/>
    <property type="match status" value="1"/>
</dbReference>
<gene>
    <name evidence="2" type="ORF">HJ01_00300</name>
</gene>
<sequence>MLRELFFSNAKKLRENPTQAEEVMWLSLSNNQLDGYKFRRQHPLLNYVADFYCHQLKLVIEIDGEYHQTVEQKKLDKERTLNIEFQGLYVIRFTNSEVLLDIDSVLSKIKEFIKIEE</sequence>
<dbReference type="AlphaFoldDB" id="H7FMA2"/>
<evidence type="ECO:0000313" key="3">
    <source>
        <dbReference type="Proteomes" id="UP000005566"/>
    </source>
</evidence>
<dbReference type="OrthoDB" id="9798754at2"/>
<feature type="domain" description="DUF559" evidence="1">
    <location>
        <begin position="8"/>
        <end position="113"/>
    </location>
</feature>
<dbReference type="Pfam" id="PF04480">
    <property type="entry name" value="DUF559"/>
    <property type="match status" value="1"/>
</dbReference>
<accession>H7FMA2</accession>
<reference evidence="2 3" key="1">
    <citation type="journal article" date="2014" name="Acta Crystallogr. D">
        <title>Structure-based characterization and antifreeze properties of a hyperactive ice-binding protein from the Antarctic bacterium Flavobacterium frigoris PS1.</title>
        <authorList>
            <person name="Do H."/>
            <person name="Kim S.J."/>
            <person name="Kim H.J."/>
            <person name="Lee J.H."/>
        </authorList>
    </citation>
    <scope>NUCLEOTIDE SEQUENCE [LARGE SCALE GENOMIC DNA]</scope>
    <source>
        <strain evidence="2 3">PS1</strain>
    </source>
</reference>
<dbReference type="RefSeq" id="WP_007136477.1">
    <property type="nucleotide sequence ID" value="NZ_AHKF01000007.1"/>
</dbReference>
<keyword evidence="3" id="KW-1185">Reference proteome</keyword>
<dbReference type="Gene3D" id="3.40.960.10">
    <property type="entry name" value="VSR Endonuclease"/>
    <property type="match status" value="1"/>
</dbReference>